<dbReference type="PANTHER" id="PTHR45792:SF8">
    <property type="entry name" value="DIACYLGLYCEROL LIPASE-ALPHA"/>
    <property type="match status" value="1"/>
</dbReference>
<name>V6LDZ4_9EUKA</name>
<dbReference type="InterPro" id="IPR002921">
    <property type="entry name" value="Fungal_lipase-type"/>
</dbReference>
<evidence type="ECO:0000256" key="12">
    <source>
        <dbReference type="ARBA" id="ARBA00023136"/>
    </source>
</evidence>
<keyword evidence="8" id="KW-0106">Calcium</keyword>
<comment type="subcellular location">
    <subcellularLocation>
        <location evidence="2">Cell membrane</location>
        <topology evidence="2">Multi-pass membrane protein</topology>
    </subcellularLocation>
</comment>
<feature type="domain" description="Fungal lipase-type" evidence="15">
    <location>
        <begin position="231"/>
        <end position="356"/>
    </location>
</feature>
<dbReference type="EMBL" id="AUWU02000006">
    <property type="protein sequence ID" value="KAH0571491.1"/>
    <property type="molecule type" value="Genomic_DNA"/>
</dbReference>
<dbReference type="GO" id="GO:0046872">
    <property type="term" value="F:metal ion binding"/>
    <property type="evidence" value="ECO:0007669"/>
    <property type="project" value="UniProtKB-KW"/>
</dbReference>
<keyword evidence="18" id="KW-1185">Reference proteome</keyword>
<dbReference type="EC" id="3.1.1.116" evidence="14"/>
<protein>
    <recommendedName>
        <fullName evidence="14">sn-1-specific diacylglycerol lipase</fullName>
        <ecNumber evidence="14">3.1.1.116</ecNumber>
    </recommendedName>
</protein>
<dbReference type="InterPro" id="IPR052214">
    <property type="entry name" value="DAG_Lipase-Related"/>
</dbReference>
<reference evidence="17" key="2">
    <citation type="submission" date="2020-12" db="EMBL/GenBank/DDBJ databases">
        <title>New Spironucleus salmonicida genome in near-complete chromosomes.</title>
        <authorList>
            <person name="Xu F."/>
            <person name="Kurt Z."/>
            <person name="Jimenez-Gonzalez A."/>
            <person name="Astvaldsson A."/>
            <person name="Andersson J.O."/>
            <person name="Svard S.G."/>
        </authorList>
    </citation>
    <scope>NUCLEOTIDE SEQUENCE</scope>
    <source>
        <strain evidence="17">ATCC 50377</strain>
    </source>
</reference>
<keyword evidence="7" id="KW-0378">Hydrolase</keyword>
<organism evidence="16">
    <name type="scientific">Spironucleus salmonicida</name>
    <dbReference type="NCBI Taxonomy" id="348837"/>
    <lineage>
        <taxon>Eukaryota</taxon>
        <taxon>Metamonada</taxon>
        <taxon>Diplomonadida</taxon>
        <taxon>Hexamitidae</taxon>
        <taxon>Hexamitinae</taxon>
        <taxon>Spironucleus</taxon>
    </lineage>
</organism>
<comment type="catalytic activity">
    <reaction evidence="13">
        <text>a 1,2-diacyl-sn-glycerol + H2O = a 2-acylglycerol + a fatty acid + H(+)</text>
        <dbReference type="Rhea" id="RHEA:33275"/>
        <dbReference type="ChEBI" id="CHEBI:15377"/>
        <dbReference type="ChEBI" id="CHEBI:15378"/>
        <dbReference type="ChEBI" id="CHEBI:17389"/>
        <dbReference type="ChEBI" id="CHEBI:17815"/>
        <dbReference type="ChEBI" id="CHEBI:28868"/>
        <dbReference type="EC" id="3.1.1.116"/>
    </reaction>
    <physiologicalReaction direction="left-to-right" evidence="13">
        <dbReference type="Rhea" id="RHEA:33276"/>
    </physiologicalReaction>
</comment>
<keyword evidence="3" id="KW-1003">Cell membrane</keyword>
<dbReference type="VEuPathDB" id="GiardiaDB:SS50377_25677"/>
<evidence type="ECO:0000256" key="11">
    <source>
        <dbReference type="ARBA" id="ARBA00023098"/>
    </source>
</evidence>
<keyword evidence="12" id="KW-0472">Membrane</keyword>
<keyword evidence="10" id="KW-1133">Transmembrane helix</keyword>
<keyword evidence="5" id="KW-0812">Transmembrane</keyword>
<dbReference type="AlphaFoldDB" id="V6LDZ4"/>
<evidence type="ECO:0000256" key="10">
    <source>
        <dbReference type="ARBA" id="ARBA00022989"/>
    </source>
</evidence>
<evidence type="ECO:0000256" key="14">
    <source>
        <dbReference type="ARBA" id="ARBA00026104"/>
    </source>
</evidence>
<reference evidence="16 17" key="1">
    <citation type="journal article" date="2014" name="PLoS Genet.">
        <title>The Genome of Spironucleus salmonicida Highlights a Fish Pathogen Adapted to Fluctuating Environments.</title>
        <authorList>
            <person name="Xu F."/>
            <person name="Jerlstrom-Hultqvist J."/>
            <person name="Einarsson E."/>
            <person name="Astvaldsson A."/>
            <person name="Svard S.G."/>
            <person name="Andersson J.O."/>
        </authorList>
    </citation>
    <scope>NUCLEOTIDE SEQUENCE</scope>
    <source>
        <strain evidence="17">ATCC 50377</strain>
    </source>
</reference>
<dbReference type="SUPFAM" id="SSF53474">
    <property type="entry name" value="alpha/beta-Hydrolases"/>
    <property type="match status" value="1"/>
</dbReference>
<evidence type="ECO:0000313" key="18">
    <source>
        <dbReference type="Proteomes" id="UP000018208"/>
    </source>
</evidence>
<comment type="cofactor">
    <cofactor evidence="1">
        <name>Ca(2+)</name>
        <dbReference type="ChEBI" id="CHEBI:29108"/>
    </cofactor>
</comment>
<keyword evidence="9" id="KW-0442">Lipid degradation</keyword>
<accession>V6LDZ4</accession>
<sequence length="442" mass="50817">MNIRCQAPKPHFLATIHRHIKKSSDLRSIKVLVEGFNPEKLISFIQAMYLTYSDSGIIFHTYFFLKFMQTDIQTLSRLISFFPLAFEGQTRIQLLKDAGYYADSQQQQALAHHFLNQAIEFQRSYLTSEDYNTNESINNFAQAVSQLSRITAINKSQPDILLKVQSTDFAEVSEIPQHINQDDLKLDLKLCILSNEVYEKRDINANVVIKNSIGKPYKPVFQVFIEKQILYVVIRGTWDLIQDSIADIDIDPISYYVNDEVVYIHQGFYKSAEYVQAHLSIIVQFLIGNTFINEAIFSGHSQGAAVACILQLLFRVAYPMLPTQSVGFGCPSFCSTNFNSGISRLYINNKDCIPRACIFYGYVEQVRKACPGYQTEQYSLYVEQFFGQKADFYCPGNIYHIIDDTIFQITKYGVFDYVQSFLDFADHRLDNYIANIGQFIIQ</sequence>
<evidence type="ECO:0000313" key="17">
    <source>
        <dbReference type="EMBL" id="KAH0571491.1"/>
    </source>
</evidence>
<evidence type="ECO:0000256" key="9">
    <source>
        <dbReference type="ARBA" id="ARBA00022963"/>
    </source>
</evidence>
<evidence type="ECO:0000256" key="1">
    <source>
        <dbReference type="ARBA" id="ARBA00001913"/>
    </source>
</evidence>
<dbReference type="PANTHER" id="PTHR45792">
    <property type="entry name" value="DIACYLGLYCEROL LIPASE HOMOLOG-RELATED"/>
    <property type="match status" value="1"/>
</dbReference>
<dbReference type="OrthoDB" id="5389059at2759"/>
<gene>
    <name evidence="16" type="ORF">SS50377_17707</name>
    <name evidence="17" type="ORF">SS50377_25677</name>
</gene>
<proteinExistence type="predicted"/>
<keyword evidence="4" id="KW-0597">Phosphoprotein</keyword>
<keyword evidence="6" id="KW-0479">Metal-binding</keyword>
<dbReference type="InterPro" id="IPR029058">
    <property type="entry name" value="AB_hydrolase_fold"/>
</dbReference>
<dbReference type="Pfam" id="PF01764">
    <property type="entry name" value="Lipase_3"/>
    <property type="match status" value="1"/>
</dbReference>
<evidence type="ECO:0000256" key="2">
    <source>
        <dbReference type="ARBA" id="ARBA00004651"/>
    </source>
</evidence>
<evidence type="ECO:0000256" key="7">
    <source>
        <dbReference type="ARBA" id="ARBA00022801"/>
    </source>
</evidence>
<evidence type="ECO:0000256" key="3">
    <source>
        <dbReference type="ARBA" id="ARBA00022475"/>
    </source>
</evidence>
<evidence type="ECO:0000256" key="4">
    <source>
        <dbReference type="ARBA" id="ARBA00022553"/>
    </source>
</evidence>
<dbReference type="EMBL" id="KI546157">
    <property type="protein sequence ID" value="EST42687.1"/>
    <property type="molecule type" value="Genomic_DNA"/>
</dbReference>
<dbReference type="Gene3D" id="3.40.50.1820">
    <property type="entry name" value="alpha/beta hydrolase"/>
    <property type="match status" value="1"/>
</dbReference>
<evidence type="ECO:0000259" key="15">
    <source>
        <dbReference type="Pfam" id="PF01764"/>
    </source>
</evidence>
<dbReference type="GO" id="GO:0005886">
    <property type="term" value="C:plasma membrane"/>
    <property type="evidence" value="ECO:0007669"/>
    <property type="project" value="UniProtKB-SubCell"/>
</dbReference>
<evidence type="ECO:0000256" key="8">
    <source>
        <dbReference type="ARBA" id="ARBA00022837"/>
    </source>
</evidence>
<evidence type="ECO:0000256" key="13">
    <source>
        <dbReference type="ARBA" id="ARBA00024531"/>
    </source>
</evidence>
<dbReference type="GO" id="GO:0016042">
    <property type="term" value="P:lipid catabolic process"/>
    <property type="evidence" value="ECO:0007669"/>
    <property type="project" value="UniProtKB-KW"/>
</dbReference>
<evidence type="ECO:0000256" key="6">
    <source>
        <dbReference type="ARBA" id="ARBA00022723"/>
    </source>
</evidence>
<dbReference type="GO" id="GO:0016298">
    <property type="term" value="F:lipase activity"/>
    <property type="evidence" value="ECO:0007669"/>
    <property type="project" value="TreeGrafter"/>
</dbReference>
<evidence type="ECO:0000313" key="16">
    <source>
        <dbReference type="EMBL" id="EST42687.1"/>
    </source>
</evidence>
<evidence type="ECO:0000256" key="5">
    <source>
        <dbReference type="ARBA" id="ARBA00022692"/>
    </source>
</evidence>
<dbReference type="Proteomes" id="UP000018208">
    <property type="component" value="Unassembled WGS sequence"/>
</dbReference>
<keyword evidence="11" id="KW-0443">Lipid metabolism</keyword>